<protein>
    <submittedName>
        <fullName evidence="3">Protein PHYTOCHROME KINASE SUBSTRATE 1-like</fullName>
    </submittedName>
</protein>
<feature type="region of interest" description="Disordered" evidence="1">
    <location>
        <begin position="25"/>
        <end position="45"/>
    </location>
</feature>
<proteinExistence type="predicted"/>
<evidence type="ECO:0000313" key="3">
    <source>
        <dbReference type="RefSeq" id="XP_010425067.1"/>
    </source>
</evidence>
<reference evidence="3" key="2">
    <citation type="submission" date="2025-08" db="UniProtKB">
        <authorList>
            <consortium name="RefSeq"/>
        </authorList>
    </citation>
    <scope>IDENTIFICATION</scope>
    <source>
        <tissue evidence="3">Leaf</tissue>
    </source>
</reference>
<keyword evidence="2" id="KW-1185">Reference proteome</keyword>
<reference evidence="2" key="1">
    <citation type="journal article" date="2014" name="Nat. Commun.">
        <title>The emerging biofuel crop Camelina sativa retains a highly undifferentiated hexaploid genome structure.</title>
        <authorList>
            <person name="Kagale S."/>
            <person name="Koh C."/>
            <person name="Nixon J."/>
            <person name="Bollina V."/>
            <person name="Clarke W.E."/>
            <person name="Tuteja R."/>
            <person name="Spillane C."/>
            <person name="Robinson S.J."/>
            <person name="Links M.G."/>
            <person name="Clarke C."/>
            <person name="Higgins E.E."/>
            <person name="Huebert T."/>
            <person name="Sharpe A.G."/>
            <person name="Parkin I.A."/>
        </authorList>
    </citation>
    <scope>NUCLEOTIDE SEQUENCE [LARGE SCALE GENOMIC DNA]</scope>
    <source>
        <strain evidence="2">cv. DH55</strain>
    </source>
</reference>
<feature type="compositionally biased region" description="Polar residues" evidence="1">
    <location>
        <begin position="450"/>
        <end position="465"/>
    </location>
</feature>
<dbReference type="PANTHER" id="PTHR33781:SF4">
    <property type="entry name" value="PROTEIN PHYTOCHROME KINASE SUBSTRATE 1"/>
    <property type="match status" value="1"/>
</dbReference>
<feature type="region of interest" description="Disordered" evidence="1">
    <location>
        <begin position="285"/>
        <end position="305"/>
    </location>
</feature>
<feature type="region of interest" description="Disordered" evidence="1">
    <location>
        <begin position="357"/>
        <end position="465"/>
    </location>
</feature>
<feature type="compositionally biased region" description="Low complexity" evidence="1">
    <location>
        <begin position="360"/>
        <end position="390"/>
    </location>
</feature>
<dbReference type="InterPro" id="IPR039615">
    <property type="entry name" value="PKS"/>
</dbReference>
<accession>A0ABM0TE85</accession>
<dbReference type="PANTHER" id="PTHR33781">
    <property type="entry name" value="PROTEIN PHYTOCHROME KINASE SUBSTRATE 1-RELATED"/>
    <property type="match status" value="1"/>
</dbReference>
<dbReference type="RefSeq" id="XP_010425067.1">
    <property type="nucleotide sequence ID" value="XM_010426765.2"/>
</dbReference>
<evidence type="ECO:0000256" key="1">
    <source>
        <dbReference type="SAM" id="MobiDB-lite"/>
    </source>
</evidence>
<gene>
    <name evidence="3" type="primary">LOC104710203</name>
</gene>
<organism evidence="2 3">
    <name type="scientific">Camelina sativa</name>
    <name type="common">False flax</name>
    <name type="synonym">Myagrum sativum</name>
    <dbReference type="NCBI Taxonomy" id="90675"/>
    <lineage>
        <taxon>Eukaryota</taxon>
        <taxon>Viridiplantae</taxon>
        <taxon>Streptophyta</taxon>
        <taxon>Embryophyta</taxon>
        <taxon>Tracheophyta</taxon>
        <taxon>Spermatophyta</taxon>
        <taxon>Magnoliopsida</taxon>
        <taxon>eudicotyledons</taxon>
        <taxon>Gunneridae</taxon>
        <taxon>Pentapetalae</taxon>
        <taxon>rosids</taxon>
        <taxon>malvids</taxon>
        <taxon>Brassicales</taxon>
        <taxon>Brassicaceae</taxon>
        <taxon>Camelineae</taxon>
        <taxon>Camelina</taxon>
    </lineage>
</organism>
<feature type="compositionally biased region" description="Polar residues" evidence="1">
    <location>
        <begin position="130"/>
        <end position="152"/>
    </location>
</feature>
<feature type="region of interest" description="Disordered" evidence="1">
    <location>
        <begin position="128"/>
        <end position="152"/>
    </location>
</feature>
<evidence type="ECO:0000313" key="2">
    <source>
        <dbReference type="Proteomes" id="UP000694864"/>
    </source>
</evidence>
<dbReference type="Proteomes" id="UP000694864">
    <property type="component" value="Chromosome 9"/>
</dbReference>
<sequence>MVTLTSSSSTPKTSFDFMKNNNSHSVYVPFSSPPPPSSSSSSSSYLNIKEDAVVTTKKVMEPSETLSVSIKPKEEELGDEKKIAKKVSEEPEIGVFGAEKYFNGDMDSDQGSSVLSLSLTNPEVERTIIDSKQSAKKSTGTPSVRSESSWNSQSVLLQNKLVNSCNSSLQEKKNNNNSGQIQKVSNNKKSFLANLGCKCACSDENSVDVDEKISVKRSSDPNISVFTKRKIENQMSSSENMKSDLIRIQKQEELSQRKSLEVFGSPINIEKKRIVVQQKLALRPWESRTEEEDQKSEGSDTSADLFEIESLTGKPKPFLTRQGSDPASPTCYAPSEVSVEWSIVTASAADFSVMSECATSPVRRSSRSSQIPRIPITAKSSAPQRRNSSSSGGGGGGFLLSCKSHKSVRVSGDLERRSSSMNKTQPSYVPRFPMETTTKPKSFETRRRISNSSVSHTQSSLLYSQ</sequence>
<name>A0ABM0TE85_CAMSA</name>
<dbReference type="GeneID" id="104710203"/>